<accession>A0A7D5EUB8</accession>
<name>A0A7D5EUB8_9MICO</name>
<evidence type="ECO:0000256" key="1">
    <source>
        <dbReference type="SAM" id="MobiDB-lite"/>
    </source>
</evidence>
<proteinExistence type="predicted"/>
<reference evidence="2 3" key="1">
    <citation type="submission" date="2020-06" db="EMBL/GenBank/DDBJ databases">
        <authorList>
            <person name="Jo H."/>
        </authorList>
    </citation>
    <scope>NUCLEOTIDE SEQUENCE [LARGE SCALE GENOMIC DNA]</scope>
    <source>
        <strain evidence="2 3">I46</strain>
    </source>
</reference>
<gene>
    <name evidence="2" type="ORF">HW566_03715</name>
</gene>
<dbReference type="Proteomes" id="UP000509638">
    <property type="component" value="Chromosome"/>
</dbReference>
<feature type="region of interest" description="Disordered" evidence="1">
    <location>
        <begin position="179"/>
        <end position="203"/>
    </location>
</feature>
<dbReference type="AlphaFoldDB" id="A0A7D5EUB8"/>
<dbReference type="RefSeq" id="WP_178010531.1">
    <property type="nucleotide sequence ID" value="NZ_CP058316.1"/>
</dbReference>
<evidence type="ECO:0000313" key="3">
    <source>
        <dbReference type="Proteomes" id="UP000509638"/>
    </source>
</evidence>
<organism evidence="2 3">
    <name type="scientific">Microbacterium oleivorans</name>
    <dbReference type="NCBI Taxonomy" id="273677"/>
    <lineage>
        <taxon>Bacteria</taxon>
        <taxon>Bacillati</taxon>
        <taxon>Actinomycetota</taxon>
        <taxon>Actinomycetes</taxon>
        <taxon>Micrococcales</taxon>
        <taxon>Microbacteriaceae</taxon>
        <taxon>Microbacterium</taxon>
    </lineage>
</organism>
<protein>
    <submittedName>
        <fullName evidence="2">Uncharacterized protein</fullName>
    </submittedName>
</protein>
<evidence type="ECO:0000313" key="2">
    <source>
        <dbReference type="EMBL" id="QLD10972.1"/>
    </source>
</evidence>
<sequence length="203" mass="23105">MTPDIADASGVRIVLEGRARLRWARAEASRWRLVEIWPSERERRSLQRSLARGQKVLAVQGAAAVDVDLLDEEIADEHAVAPYLTQRDRGVATVRLTALDWAPESISREAQQFIEQQRRLHQAATGGRAAVLTPALGRRRNLRLVHIDSLDVDRLSSACVQQLAELAFPHPFHHRRRRYEHVPRREGHPGGSCDGRIDHREHR</sequence>
<dbReference type="EMBL" id="CP058316">
    <property type="protein sequence ID" value="QLD10972.1"/>
    <property type="molecule type" value="Genomic_DNA"/>
</dbReference>